<organism evidence="19 20">
    <name type="scientific">Mycena alexandri</name>
    <dbReference type="NCBI Taxonomy" id="1745969"/>
    <lineage>
        <taxon>Eukaryota</taxon>
        <taxon>Fungi</taxon>
        <taxon>Dikarya</taxon>
        <taxon>Basidiomycota</taxon>
        <taxon>Agaricomycotina</taxon>
        <taxon>Agaricomycetes</taxon>
        <taxon>Agaricomycetidae</taxon>
        <taxon>Agaricales</taxon>
        <taxon>Marasmiineae</taxon>
        <taxon>Mycenaceae</taxon>
        <taxon>Mycena</taxon>
    </lineage>
</organism>
<keyword evidence="12" id="KW-1133">Transmembrane helix</keyword>
<dbReference type="InterPro" id="IPR018957">
    <property type="entry name" value="Znf_C3HC4_RING-type"/>
</dbReference>
<keyword evidence="9 15" id="KW-0863">Zinc-finger</keyword>
<dbReference type="Proteomes" id="UP001218188">
    <property type="component" value="Unassembled WGS sequence"/>
</dbReference>
<dbReference type="PROSITE" id="PS50089">
    <property type="entry name" value="ZF_RING_2"/>
    <property type="match status" value="1"/>
</dbReference>
<keyword evidence="6" id="KW-0812">Transmembrane</keyword>
<evidence type="ECO:0000313" key="20">
    <source>
        <dbReference type="Proteomes" id="UP001218188"/>
    </source>
</evidence>
<dbReference type="SUPFAM" id="SSF54495">
    <property type="entry name" value="UBC-like"/>
    <property type="match status" value="1"/>
</dbReference>
<dbReference type="Gene3D" id="1.20.120.1750">
    <property type="match status" value="1"/>
</dbReference>
<dbReference type="PROSITE" id="PS51873">
    <property type="entry name" value="TRIAD"/>
    <property type="match status" value="1"/>
</dbReference>
<dbReference type="EC" id="2.3.2.31" evidence="4"/>
<keyword evidence="20" id="KW-1185">Reference proteome</keyword>
<proteinExistence type="inferred from homology"/>
<evidence type="ECO:0000256" key="12">
    <source>
        <dbReference type="ARBA" id="ARBA00022989"/>
    </source>
</evidence>
<evidence type="ECO:0000256" key="15">
    <source>
        <dbReference type="PROSITE-ProRule" id="PRU00175"/>
    </source>
</evidence>
<evidence type="ECO:0000256" key="10">
    <source>
        <dbReference type="ARBA" id="ARBA00022786"/>
    </source>
</evidence>
<dbReference type="GO" id="GO:0005737">
    <property type="term" value="C:cytoplasm"/>
    <property type="evidence" value="ECO:0007669"/>
    <property type="project" value="UniProtKB-ARBA"/>
</dbReference>
<gene>
    <name evidence="19" type="ORF">C8F04DRAFT_1030139</name>
</gene>
<dbReference type="InterPro" id="IPR002867">
    <property type="entry name" value="IBR_dom"/>
</dbReference>
<dbReference type="CDD" id="cd23820">
    <property type="entry name" value="RWD_RNF14"/>
    <property type="match status" value="1"/>
</dbReference>
<keyword evidence="10" id="KW-0833">Ubl conjugation pathway</keyword>
<comment type="caution">
    <text evidence="19">The sequence shown here is derived from an EMBL/GenBank/DDBJ whole genome shotgun (WGS) entry which is preliminary data.</text>
</comment>
<dbReference type="Pfam" id="PF05773">
    <property type="entry name" value="RWD"/>
    <property type="match status" value="1"/>
</dbReference>
<evidence type="ECO:0000256" key="4">
    <source>
        <dbReference type="ARBA" id="ARBA00012251"/>
    </source>
</evidence>
<evidence type="ECO:0000256" key="9">
    <source>
        <dbReference type="ARBA" id="ARBA00022771"/>
    </source>
</evidence>
<dbReference type="CDD" id="cd20341">
    <property type="entry name" value="BRcat_RBR_RNF14"/>
    <property type="match status" value="1"/>
</dbReference>
<dbReference type="InterPro" id="IPR044066">
    <property type="entry name" value="TRIAD_supradom"/>
</dbReference>
<dbReference type="SMART" id="SM00647">
    <property type="entry name" value="IBR"/>
    <property type="match status" value="2"/>
</dbReference>
<dbReference type="CDD" id="cd20354">
    <property type="entry name" value="Rcat_RBR_RNF14"/>
    <property type="match status" value="1"/>
</dbReference>
<dbReference type="InterPro" id="IPR047548">
    <property type="entry name" value="Rcat_RBR_RNF14"/>
</dbReference>
<comment type="similarity">
    <text evidence="14">Belongs to the RBR family. RNF14 subfamily.</text>
</comment>
<evidence type="ECO:0000259" key="16">
    <source>
        <dbReference type="PROSITE" id="PS50089"/>
    </source>
</evidence>
<evidence type="ECO:0000256" key="11">
    <source>
        <dbReference type="ARBA" id="ARBA00022833"/>
    </source>
</evidence>
<dbReference type="InterPro" id="IPR013083">
    <property type="entry name" value="Znf_RING/FYVE/PHD"/>
</dbReference>
<evidence type="ECO:0000259" key="18">
    <source>
        <dbReference type="PROSITE" id="PS51873"/>
    </source>
</evidence>
<feature type="domain" description="RING-type" evidence="18">
    <location>
        <begin position="166"/>
        <end position="421"/>
    </location>
</feature>
<dbReference type="Pfam" id="PF01485">
    <property type="entry name" value="IBR"/>
    <property type="match status" value="1"/>
</dbReference>
<keyword evidence="11" id="KW-0862">Zinc</keyword>
<evidence type="ECO:0000256" key="13">
    <source>
        <dbReference type="ARBA" id="ARBA00023136"/>
    </source>
</evidence>
<keyword evidence="8" id="KW-0677">Repeat</keyword>
<dbReference type="SUPFAM" id="SSF57850">
    <property type="entry name" value="RING/U-box"/>
    <property type="match status" value="3"/>
</dbReference>
<feature type="domain" description="RWD" evidence="17">
    <location>
        <begin position="3"/>
        <end position="128"/>
    </location>
</feature>
<evidence type="ECO:0000256" key="1">
    <source>
        <dbReference type="ARBA" id="ARBA00001798"/>
    </source>
</evidence>
<comment type="pathway">
    <text evidence="3">Protein modification; protein ubiquitination.</text>
</comment>
<evidence type="ECO:0000256" key="2">
    <source>
        <dbReference type="ARBA" id="ARBA00004167"/>
    </source>
</evidence>
<evidence type="ECO:0000259" key="17">
    <source>
        <dbReference type="PROSITE" id="PS50908"/>
    </source>
</evidence>
<dbReference type="Pfam" id="PF00097">
    <property type="entry name" value="zf-C3HC4"/>
    <property type="match status" value="1"/>
</dbReference>
<keyword evidence="7" id="KW-0479">Metal-binding</keyword>
<dbReference type="Gene3D" id="3.10.110.10">
    <property type="entry name" value="Ubiquitin Conjugating Enzyme"/>
    <property type="match status" value="1"/>
</dbReference>
<sequence>MSEEILILESIFPDFISTDQSNESNLKLEIPVQLGESSRTVIVRTEETSAEVPLTLSLTSLPPLLLHIVLSATYPSQDPPDVSIRSSWLPPPLVHRLHGLLTAMWHPGDGVLYDWVEFIRGGEFLTSLNLSLPSGVLEIRHPAPQRLGPLFTSYDDSARSATFSQASYSCAVCLTSVKGAKCMQLACSHVFCRSCLYDYWSFSIAEGSVEKLGCPDPACVKVGRESGEEEIARVVSDQEVRRWRWLKEKIMFEKDPSLVHCPMVFCQHPVPKPPESQSDSGADRLRICPVCSYSFCGFCKRTWHGAVQDCSISHNEAVVAEYLAFEEESRERELMELRFGRVILRKLVAKYQEDQLNKKWLTDSTMACPGCTLNIEKSQGCNHMTCSRCKMHFCYRCGFKLTPSDPYAHFSDRKTSCYQKLFDYVSEDREWQPF</sequence>
<dbReference type="SMART" id="SM00591">
    <property type="entry name" value="RWD"/>
    <property type="match status" value="1"/>
</dbReference>
<dbReference type="InterPro" id="IPR006575">
    <property type="entry name" value="RWD_dom"/>
</dbReference>
<accession>A0AAD6TDT1</accession>
<reference evidence="19" key="1">
    <citation type="submission" date="2023-03" db="EMBL/GenBank/DDBJ databases">
        <title>Massive genome expansion in bonnet fungi (Mycena s.s.) driven by repeated elements and novel gene families across ecological guilds.</title>
        <authorList>
            <consortium name="Lawrence Berkeley National Laboratory"/>
            <person name="Harder C.B."/>
            <person name="Miyauchi S."/>
            <person name="Viragh M."/>
            <person name="Kuo A."/>
            <person name="Thoen E."/>
            <person name="Andreopoulos B."/>
            <person name="Lu D."/>
            <person name="Skrede I."/>
            <person name="Drula E."/>
            <person name="Henrissat B."/>
            <person name="Morin E."/>
            <person name="Kohler A."/>
            <person name="Barry K."/>
            <person name="LaButti K."/>
            <person name="Morin E."/>
            <person name="Salamov A."/>
            <person name="Lipzen A."/>
            <person name="Mereny Z."/>
            <person name="Hegedus B."/>
            <person name="Baldrian P."/>
            <person name="Stursova M."/>
            <person name="Weitz H."/>
            <person name="Taylor A."/>
            <person name="Grigoriev I.V."/>
            <person name="Nagy L.G."/>
            <person name="Martin F."/>
            <person name="Kauserud H."/>
        </authorList>
    </citation>
    <scope>NUCLEOTIDE SEQUENCE</scope>
    <source>
        <strain evidence="19">CBHHK200</strain>
    </source>
</reference>
<dbReference type="GO" id="GO:0061630">
    <property type="term" value="F:ubiquitin protein ligase activity"/>
    <property type="evidence" value="ECO:0007669"/>
    <property type="project" value="UniProtKB-EC"/>
</dbReference>
<evidence type="ECO:0000256" key="8">
    <source>
        <dbReference type="ARBA" id="ARBA00022737"/>
    </source>
</evidence>
<evidence type="ECO:0000256" key="14">
    <source>
        <dbReference type="ARBA" id="ARBA00044508"/>
    </source>
</evidence>
<dbReference type="GO" id="GO:0016567">
    <property type="term" value="P:protein ubiquitination"/>
    <property type="evidence" value="ECO:0007669"/>
    <property type="project" value="InterPro"/>
</dbReference>
<evidence type="ECO:0000256" key="5">
    <source>
        <dbReference type="ARBA" id="ARBA00022679"/>
    </source>
</evidence>
<name>A0AAD6TDT1_9AGAR</name>
<dbReference type="PROSITE" id="PS00518">
    <property type="entry name" value="ZF_RING_1"/>
    <property type="match status" value="1"/>
</dbReference>
<dbReference type="InterPro" id="IPR001841">
    <property type="entry name" value="Znf_RING"/>
</dbReference>
<dbReference type="FunFam" id="3.30.40.10:FF:000051">
    <property type="entry name" value="RBR-type E3 ubiquitin transferase"/>
    <property type="match status" value="1"/>
</dbReference>
<keyword evidence="5" id="KW-0808">Transferase</keyword>
<comment type="catalytic activity">
    <reaction evidence="1">
        <text>[E2 ubiquitin-conjugating enzyme]-S-ubiquitinyl-L-cysteine + [acceptor protein]-L-lysine = [E2 ubiquitin-conjugating enzyme]-L-cysteine + [acceptor protein]-N(6)-ubiquitinyl-L-lysine.</text>
        <dbReference type="EC" id="2.3.2.31"/>
    </reaction>
</comment>
<dbReference type="InterPro" id="IPR016135">
    <property type="entry name" value="UBQ-conjugating_enzyme/RWD"/>
</dbReference>
<evidence type="ECO:0000256" key="7">
    <source>
        <dbReference type="ARBA" id="ARBA00022723"/>
    </source>
</evidence>
<dbReference type="InterPro" id="IPR017907">
    <property type="entry name" value="Znf_RING_CS"/>
</dbReference>
<dbReference type="AlphaFoldDB" id="A0AAD6TDT1"/>
<feature type="domain" description="RING-type" evidence="16">
    <location>
        <begin position="170"/>
        <end position="215"/>
    </location>
</feature>
<dbReference type="SMART" id="SM00184">
    <property type="entry name" value="RING"/>
    <property type="match status" value="1"/>
</dbReference>
<dbReference type="PANTHER" id="PTHR11685">
    <property type="entry name" value="RBR FAMILY RING FINGER AND IBR DOMAIN-CONTAINING"/>
    <property type="match status" value="1"/>
</dbReference>
<protein>
    <recommendedName>
        <fullName evidence="4">RBR-type E3 ubiquitin transferase</fullName>
        <ecNumber evidence="4">2.3.2.31</ecNumber>
    </recommendedName>
</protein>
<comment type="subcellular location">
    <subcellularLocation>
        <location evidence="2">Membrane</location>
        <topology evidence="2">Single-pass membrane protein</topology>
    </subcellularLocation>
</comment>
<evidence type="ECO:0000313" key="19">
    <source>
        <dbReference type="EMBL" id="KAJ7042483.1"/>
    </source>
</evidence>
<dbReference type="GO" id="GO:0031090">
    <property type="term" value="C:organelle membrane"/>
    <property type="evidence" value="ECO:0007669"/>
    <property type="project" value="UniProtKB-ARBA"/>
</dbReference>
<evidence type="ECO:0000256" key="3">
    <source>
        <dbReference type="ARBA" id="ARBA00004906"/>
    </source>
</evidence>
<keyword evidence="13" id="KW-0472">Membrane</keyword>
<dbReference type="Gene3D" id="3.30.40.10">
    <property type="entry name" value="Zinc/RING finger domain, C3HC4 (zinc finger)"/>
    <property type="match status" value="1"/>
</dbReference>
<dbReference type="EMBL" id="JARJCM010000012">
    <property type="protein sequence ID" value="KAJ7042483.1"/>
    <property type="molecule type" value="Genomic_DNA"/>
</dbReference>
<dbReference type="InterPro" id="IPR031127">
    <property type="entry name" value="E3_UB_ligase_RBR"/>
</dbReference>
<dbReference type="PROSITE" id="PS50908">
    <property type="entry name" value="RWD"/>
    <property type="match status" value="1"/>
</dbReference>
<dbReference type="Pfam" id="PF22191">
    <property type="entry name" value="IBR_1"/>
    <property type="match status" value="1"/>
</dbReference>
<dbReference type="GO" id="GO:0008270">
    <property type="term" value="F:zinc ion binding"/>
    <property type="evidence" value="ECO:0007669"/>
    <property type="project" value="UniProtKB-KW"/>
</dbReference>
<evidence type="ECO:0000256" key="6">
    <source>
        <dbReference type="ARBA" id="ARBA00022692"/>
    </source>
</evidence>